<evidence type="ECO:0000259" key="10">
    <source>
        <dbReference type="PROSITE" id="PS50928"/>
    </source>
</evidence>
<dbReference type="EMBL" id="PGGM01000010">
    <property type="protein sequence ID" value="PSH62189.1"/>
    <property type="molecule type" value="Genomic_DNA"/>
</dbReference>
<keyword evidence="7 9" id="KW-1133">Transmembrane helix</keyword>
<dbReference type="CDD" id="cd06261">
    <property type="entry name" value="TM_PBP2"/>
    <property type="match status" value="1"/>
</dbReference>
<evidence type="ECO:0000256" key="5">
    <source>
        <dbReference type="ARBA" id="ARBA00022856"/>
    </source>
</evidence>
<evidence type="ECO:0000256" key="9">
    <source>
        <dbReference type="RuleBase" id="RU363032"/>
    </source>
</evidence>
<dbReference type="GO" id="GO:0055085">
    <property type="term" value="P:transmembrane transport"/>
    <property type="evidence" value="ECO:0007669"/>
    <property type="project" value="InterPro"/>
</dbReference>
<dbReference type="AlphaFoldDB" id="A0A2P7B6X0"/>
<dbReference type="GO" id="GO:0005886">
    <property type="term" value="C:plasma membrane"/>
    <property type="evidence" value="ECO:0007669"/>
    <property type="project" value="UniProtKB-SubCell"/>
</dbReference>
<name>A0A2P7B6X0_9HYPH</name>
<keyword evidence="6" id="KW-0653">Protein transport</keyword>
<dbReference type="InterPro" id="IPR050366">
    <property type="entry name" value="BP-dependent_transpt_permease"/>
</dbReference>
<evidence type="ECO:0000313" key="11">
    <source>
        <dbReference type="EMBL" id="PSH62189.1"/>
    </source>
</evidence>
<accession>A0A2P7B6X0</accession>
<dbReference type="SUPFAM" id="SSF161098">
    <property type="entry name" value="MetI-like"/>
    <property type="match status" value="1"/>
</dbReference>
<evidence type="ECO:0000256" key="6">
    <source>
        <dbReference type="ARBA" id="ARBA00022927"/>
    </source>
</evidence>
<dbReference type="InterPro" id="IPR000515">
    <property type="entry name" value="MetI-like"/>
</dbReference>
<dbReference type="PROSITE" id="PS50928">
    <property type="entry name" value="ABC_TM1"/>
    <property type="match status" value="1"/>
</dbReference>
<dbReference type="GO" id="GO:0015833">
    <property type="term" value="P:peptide transport"/>
    <property type="evidence" value="ECO:0007669"/>
    <property type="project" value="UniProtKB-KW"/>
</dbReference>
<dbReference type="InterPro" id="IPR035906">
    <property type="entry name" value="MetI-like_sf"/>
</dbReference>
<evidence type="ECO:0000256" key="7">
    <source>
        <dbReference type="ARBA" id="ARBA00022989"/>
    </source>
</evidence>
<dbReference type="GO" id="GO:0015031">
    <property type="term" value="P:protein transport"/>
    <property type="evidence" value="ECO:0007669"/>
    <property type="project" value="UniProtKB-KW"/>
</dbReference>
<reference evidence="12" key="1">
    <citation type="submission" date="2017-11" db="EMBL/GenBank/DDBJ databases">
        <authorList>
            <person name="Kuznetsova I."/>
            <person name="Sazanova A."/>
            <person name="Chirak E."/>
            <person name="Safronova V."/>
            <person name="Willems A."/>
        </authorList>
    </citation>
    <scope>NUCLEOTIDE SEQUENCE [LARGE SCALE GENOMIC DNA]</scope>
    <source>
        <strain evidence="12">CCBAU 03422</strain>
    </source>
</reference>
<evidence type="ECO:0000256" key="4">
    <source>
        <dbReference type="ARBA" id="ARBA00022692"/>
    </source>
</evidence>
<feature type="transmembrane region" description="Helical" evidence="9">
    <location>
        <begin position="101"/>
        <end position="125"/>
    </location>
</feature>
<dbReference type="Proteomes" id="UP000241764">
    <property type="component" value="Unassembled WGS sequence"/>
</dbReference>
<keyword evidence="4 9" id="KW-0812">Transmembrane</keyword>
<dbReference type="InterPro" id="IPR025966">
    <property type="entry name" value="OppC_N"/>
</dbReference>
<evidence type="ECO:0000256" key="8">
    <source>
        <dbReference type="ARBA" id="ARBA00023136"/>
    </source>
</evidence>
<feature type="domain" description="ABC transmembrane type-1" evidence="10">
    <location>
        <begin position="97"/>
        <end position="285"/>
    </location>
</feature>
<keyword evidence="5" id="KW-0571">Peptide transport</keyword>
<gene>
    <name evidence="11" type="ORF">CU103_20370</name>
</gene>
<dbReference type="RefSeq" id="WP_106665857.1">
    <property type="nucleotide sequence ID" value="NZ_PGGM01000010.1"/>
</dbReference>
<organism evidence="11 12">
    <name type="scientific">Phyllobacterium sophorae</name>
    <dbReference type="NCBI Taxonomy" id="1520277"/>
    <lineage>
        <taxon>Bacteria</taxon>
        <taxon>Pseudomonadati</taxon>
        <taxon>Pseudomonadota</taxon>
        <taxon>Alphaproteobacteria</taxon>
        <taxon>Hyphomicrobiales</taxon>
        <taxon>Phyllobacteriaceae</taxon>
        <taxon>Phyllobacterium</taxon>
    </lineage>
</organism>
<proteinExistence type="inferred from homology"/>
<keyword evidence="8 9" id="KW-0472">Membrane</keyword>
<keyword evidence="3" id="KW-1003">Cell membrane</keyword>
<comment type="caution">
    <text evidence="11">The sequence shown here is derived from an EMBL/GenBank/DDBJ whole genome shotgun (WGS) entry which is preliminary data.</text>
</comment>
<keyword evidence="2 9" id="KW-0813">Transport</keyword>
<dbReference type="PANTHER" id="PTHR43386:SF1">
    <property type="entry name" value="D,D-DIPEPTIDE TRANSPORT SYSTEM PERMEASE PROTEIN DDPC-RELATED"/>
    <property type="match status" value="1"/>
</dbReference>
<evidence type="ECO:0000313" key="12">
    <source>
        <dbReference type="Proteomes" id="UP000241764"/>
    </source>
</evidence>
<comment type="subcellular location">
    <subcellularLocation>
        <location evidence="1 9">Cell membrane</location>
        <topology evidence="1 9">Multi-pass membrane protein</topology>
    </subcellularLocation>
</comment>
<evidence type="ECO:0000256" key="3">
    <source>
        <dbReference type="ARBA" id="ARBA00022475"/>
    </source>
</evidence>
<feature type="transmembrane region" description="Helical" evidence="9">
    <location>
        <begin position="263"/>
        <end position="285"/>
    </location>
</feature>
<dbReference type="OrthoDB" id="9766870at2"/>
<evidence type="ECO:0000256" key="2">
    <source>
        <dbReference type="ARBA" id="ARBA00022448"/>
    </source>
</evidence>
<comment type="similarity">
    <text evidence="9">Belongs to the binding-protein-dependent transport system permease family.</text>
</comment>
<dbReference type="Pfam" id="PF00528">
    <property type="entry name" value="BPD_transp_1"/>
    <property type="match status" value="1"/>
</dbReference>
<sequence length="296" mass="31241">MGAVKEWLFDNSPNTPLQAQLGRIARDIRAVLRDPIAVIGLLVVLLMVGVAVLAPVLPLQDPGFQILNDRLQPPSAVHWFGTDTLGRDIFSRVVSGAGPTLAIVASVLAIVTPVGVLIGIASGLFARLDTPIMRLCDVFMAFPRLILAIAVAVTLGPGIGAAIVAIAVTGWPSYARIARAESVAMRRSEFVQAAQVLGASRIRIMLTHVLPLCLPSAIVRATLDASSIILITSGLGFLGASVPPPQPEWGAMVAEGRDVVFEAWWVSTMPGIAILVFALGFNLLGDALRNLVDPRS</sequence>
<dbReference type="Gene3D" id="1.10.3720.10">
    <property type="entry name" value="MetI-like"/>
    <property type="match status" value="1"/>
</dbReference>
<dbReference type="Pfam" id="PF12911">
    <property type="entry name" value="OppC_N"/>
    <property type="match status" value="1"/>
</dbReference>
<feature type="transmembrane region" description="Helical" evidence="9">
    <location>
        <begin position="145"/>
        <end position="170"/>
    </location>
</feature>
<dbReference type="PANTHER" id="PTHR43386">
    <property type="entry name" value="OLIGOPEPTIDE TRANSPORT SYSTEM PERMEASE PROTEIN APPC"/>
    <property type="match status" value="1"/>
</dbReference>
<evidence type="ECO:0000256" key="1">
    <source>
        <dbReference type="ARBA" id="ARBA00004651"/>
    </source>
</evidence>
<feature type="transmembrane region" description="Helical" evidence="9">
    <location>
        <begin position="36"/>
        <end position="57"/>
    </location>
</feature>
<protein>
    <submittedName>
        <fullName evidence="11">D-ala-D-ala transporter subunit</fullName>
    </submittedName>
</protein>
<keyword evidence="12" id="KW-1185">Reference proteome</keyword>